<evidence type="ECO:0000313" key="5">
    <source>
        <dbReference type="EMBL" id="MCQ4838602.1"/>
    </source>
</evidence>
<reference evidence="5 6" key="1">
    <citation type="submission" date="2022-06" db="EMBL/GenBank/DDBJ databases">
        <title>Isolation of gut microbiota from human fecal samples.</title>
        <authorList>
            <person name="Pamer E.G."/>
            <person name="Barat B."/>
            <person name="Waligurski E."/>
            <person name="Medina S."/>
            <person name="Paddock L."/>
            <person name="Mostad J."/>
        </authorList>
    </citation>
    <scope>NUCLEOTIDE SEQUENCE [LARGE SCALE GENOMIC DNA]</scope>
    <source>
        <strain evidence="5 6">DFI.9.73</strain>
    </source>
</reference>
<dbReference type="RefSeq" id="WP_066865392.1">
    <property type="nucleotide sequence ID" value="NZ_CABKVV010000014.1"/>
</dbReference>
<evidence type="ECO:0000256" key="2">
    <source>
        <dbReference type="ARBA" id="ARBA00022448"/>
    </source>
</evidence>
<sequence>MTGLETILHAITSDAETAAAEELEQARQKADTILTEAKAEGAKKAQIILQEGESEAQEIRERAKSAAQLDRRNRMLNFKQQLIQEAIDETRSKLENAPELEYFQILLKLISKFALPGEGELRLNGRDLARLPADFTAQLSQAAPESKLTLSGEPSSIESGCLLVYGGIDINCTFQAIFEDAADELRDAVGTILFQNA</sequence>
<dbReference type="GeneID" id="90532921"/>
<comment type="caution">
    <text evidence="5">The sequence shown here is derived from an EMBL/GenBank/DDBJ whole genome shotgun (WGS) entry which is preliminary data.</text>
</comment>
<name>A0ABT1RV97_9FIRM</name>
<gene>
    <name evidence="5" type="ORF">NE695_01585</name>
</gene>
<protein>
    <submittedName>
        <fullName evidence="5">V-type ATP synthase subunit E family protein</fullName>
    </submittedName>
</protein>
<organism evidence="5 6">
    <name type="scientific">Neglectibacter timonensis</name>
    <dbReference type="NCBI Taxonomy" id="1776382"/>
    <lineage>
        <taxon>Bacteria</taxon>
        <taxon>Bacillati</taxon>
        <taxon>Bacillota</taxon>
        <taxon>Clostridia</taxon>
        <taxon>Eubacteriales</taxon>
        <taxon>Oscillospiraceae</taxon>
        <taxon>Neglectibacter</taxon>
    </lineage>
</organism>
<feature type="coiled-coil region" evidence="4">
    <location>
        <begin position="20"/>
        <end position="69"/>
    </location>
</feature>
<keyword evidence="3" id="KW-0406">Ion transport</keyword>
<evidence type="ECO:0000256" key="4">
    <source>
        <dbReference type="SAM" id="Coils"/>
    </source>
</evidence>
<proteinExistence type="inferred from homology"/>
<evidence type="ECO:0000256" key="3">
    <source>
        <dbReference type="ARBA" id="ARBA00023065"/>
    </source>
</evidence>
<dbReference type="EMBL" id="JANFZH010000002">
    <property type="protein sequence ID" value="MCQ4838602.1"/>
    <property type="molecule type" value="Genomic_DNA"/>
</dbReference>
<accession>A0ABT1RV97</accession>
<keyword evidence="6" id="KW-1185">Reference proteome</keyword>
<keyword evidence="4" id="KW-0175">Coiled coil</keyword>
<dbReference type="SUPFAM" id="SSF160527">
    <property type="entry name" value="V-type ATPase subunit E-like"/>
    <property type="match status" value="1"/>
</dbReference>
<evidence type="ECO:0000313" key="6">
    <source>
        <dbReference type="Proteomes" id="UP001524473"/>
    </source>
</evidence>
<dbReference type="Pfam" id="PF01991">
    <property type="entry name" value="vATP-synt_E"/>
    <property type="match status" value="1"/>
</dbReference>
<dbReference type="InterPro" id="IPR002842">
    <property type="entry name" value="ATPase_V1_Esu"/>
</dbReference>
<keyword evidence="2" id="KW-0813">Transport</keyword>
<dbReference type="Gene3D" id="1.20.5.620">
    <property type="entry name" value="F1F0 ATP synthase subunit B, membrane domain"/>
    <property type="match status" value="1"/>
</dbReference>
<dbReference type="Proteomes" id="UP001524473">
    <property type="component" value="Unassembled WGS sequence"/>
</dbReference>
<evidence type="ECO:0000256" key="1">
    <source>
        <dbReference type="ARBA" id="ARBA00005901"/>
    </source>
</evidence>
<comment type="similarity">
    <text evidence="1">Belongs to the V-ATPase E subunit family.</text>
</comment>